<dbReference type="Gramene" id="Pp3c18_1850V3.1">
    <property type="protein sequence ID" value="PAC:32983409.CDS.1"/>
    <property type="gene ID" value="Pp3c18_1850"/>
</dbReference>
<dbReference type="InParanoid" id="A0A2K1IZL9"/>
<sequence length="57" mass="6619">MTAYVPKTIPIEPRLQLQNQMDTNKVDLEMYKFFIGSLKYFTITCLDICFAMSCISC</sequence>
<dbReference type="EnsemblPlants" id="Pp3c18_1850V3.1">
    <property type="protein sequence ID" value="PAC:32983409.CDS.1"/>
    <property type="gene ID" value="Pp3c18_1850"/>
</dbReference>
<reference evidence="1 3" key="1">
    <citation type="journal article" date="2008" name="Science">
        <title>The Physcomitrella genome reveals evolutionary insights into the conquest of land by plants.</title>
        <authorList>
            <person name="Rensing S."/>
            <person name="Lang D."/>
            <person name="Zimmer A."/>
            <person name="Terry A."/>
            <person name="Salamov A."/>
            <person name="Shapiro H."/>
            <person name="Nishiyama T."/>
            <person name="Perroud P.-F."/>
            <person name="Lindquist E."/>
            <person name="Kamisugi Y."/>
            <person name="Tanahashi T."/>
            <person name="Sakakibara K."/>
            <person name="Fujita T."/>
            <person name="Oishi K."/>
            <person name="Shin-I T."/>
            <person name="Kuroki Y."/>
            <person name="Toyoda A."/>
            <person name="Suzuki Y."/>
            <person name="Hashimoto A."/>
            <person name="Yamaguchi K."/>
            <person name="Sugano A."/>
            <person name="Kohara Y."/>
            <person name="Fujiyama A."/>
            <person name="Anterola A."/>
            <person name="Aoki S."/>
            <person name="Ashton N."/>
            <person name="Barbazuk W.B."/>
            <person name="Barker E."/>
            <person name="Bennetzen J."/>
            <person name="Bezanilla M."/>
            <person name="Blankenship R."/>
            <person name="Cho S.H."/>
            <person name="Dutcher S."/>
            <person name="Estelle M."/>
            <person name="Fawcett J.A."/>
            <person name="Gundlach H."/>
            <person name="Hanada K."/>
            <person name="Heyl A."/>
            <person name="Hicks K.A."/>
            <person name="Hugh J."/>
            <person name="Lohr M."/>
            <person name="Mayer K."/>
            <person name="Melkozernov A."/>
            <person name="Murata T."/>
            <person name="Nelson D."/>
            <person name="Pils B."/>
            <person name="Prigge M."/>
            <person name="Reiss B."/>
            <person name="Renner T."/>
            <person name="Rombauts S."/>
            <person name="Rushton P."/>
            <person name="Sanderfoot A."/>
            <person name="Schween G."/>
            <person name="Shiu S.-H."/>
            <person name="Stueber K."/>
            <person name="Theodoulou F.L."/>
            <person name="Tu H."/>
            <person name="Van de Peer Y."/>
            <person name="Verrier P.J."/>
            <person name="Waters E."/>
            <person name="Wood A."/>
            <person name="Yang L."/>
            <person name="Cove D."/>
            <person name="Cuming A."/>
            <person name="Hasebe M."/>
            <person name="Lucas S."/>
            <person name="Mishler D.B."/>
            <person name="Reski R."/>
            <person name="Grigoriev I."/>
            <person name="Quatrano R.S."/>
            <person name="Boore J.L."/>
        </authorList>
    </citation>
    <scope>NUCLEOTIDE SEQUENCE [LARGE SCALE GENOMIC DNA]</scope>
    <source>
        <strain evidence="2 3">cv. Gransden 2004</strain>
    </source>
</reference>
<dbReference type="EnsemblPlants" id="Pp3c18_1850V3.2">
    <property type="protein sequence ID" value="PAC:32983410.CDS.1"/>
    <property type="gene ID" value="Pp3c18_1850"/>
</dbReference>
<reference evidence="2" key="3">
    <citation type="submission" date="2020-12" db="UniProtKB">
        <authorList>
            <consortium name="EnsemblPlants"/>
        </authorList>
    </citation>
    <scope>IDENTIFICATION</scope>
</reference>
<accession>A0A2K1IZL9</accession>
<reference evidence="1 3" key="2">
    <citation type="journal article" date="2018" name="Plant J.">
        <title>The Physcomitrella patens chromosome-scale assembly reveals moss genome structure and evolution.</title>
        <authorList>
            <person name="Lang D."/>
            <person name="Ullrich K.K."/>
            <person name="Murat F."/>
            <person name="Fuchs J."/>
            <person name="Jenkins J."/>
            <person name="Haas F.B."/>
            <person name="Piednoel M."/>
            <person name="Gundlach H."/>
            <person name="Van Bel M."/>
            <person name="Meyberg R."/>
            <person name="Vives C."/>
            <person name="Morata J."/>
            <person name="Symeonidi A."/>
            <person name="Hiss M."/>
            <person name="Muchero W."/>
            <person name="Kamisugi Y."/>
            <person name="Saleh O."/>
            <person name="Blanc G."/>
            <person name="Decker E.L."/>
            <person name="van Gessel N."/>
            <person name="Grimwood J."/>
            <person name="Hayes R.D."/>
            <person name="Graham S.W."/>
            <person name="Gunter L.E."/>
            <person name="McDaniel S.F."/>
            <person name="Hoernstein S.N.W."/>
            <person name="Larsson A."/>
            <person name="Li F.W."/>
            <person name="Perroud P.F."/>
            <person name="Phillips J."/>
            <person name="Ranjan P."/>
            <person name="Rokshar D.S."/>
            <person name="Rothfels C.J."/>
            <person name="Schneider L."/>
            <person name="Shu S."/>
            <person name="Stevenson D.W."/>
            <person name="Thummler F."/>
            <person name="Tillich M."/>
            <person name="Villarreal Aguilar J.C."/>
            <person name="Widiez T."/>
            <person name="Wong G.K."/>
            <person name="Wymore A."/>
            <person name="Zhang Y."/>
            <person name="Zimmer A.D."/>
            <person name="Quatrano R.S."/>
            <person name="Mayer K.F.X."/>
            <person name="Goodstein D."/>
            <person name="Casacuberta J.M."/>
            <person name="Vandepoele K."/>
            <person name="Reski R."/>
            <person name="Cuming A.C."/>
            <person name="Tuskan G.A."/>
            <person name="Maumus F."/>
            <person name="Salse J."/>
            <person name="Schmutz J."/>
            <person name="Rensing S.A."/>
        </authorList>
    </citation>
    <scope>NUCLEOTIDE SEQUENCE [LARGE SCALE GENOMIC DNA]</scope>
    <source>
        <strain evidence="2 3">cv. Gransden 2004</strain>
    </source>
</reference>
<name>A0A2K1IZL9_PHYPA</name>
<evidence type="ECO:0000313" key="1">
    <source>
        <dbReference type="EMBL" id="PNR34727.1"/>
    </source>
</evidence>
<evidence type="ECO:0000313" key="3">
    <source>
        <dbReference type="Proteomes" id="UP000006727"/>
    </source>
</evidence>
<dbReference type="Gramene" id="Pp3c18_1850V3.2">
    <property type="protein sequence ID" value="PAC:32983410.CDS.1"/>
    <property type="gene ID" value="Pp3c18_1850"/>
</dbReference>
<dbReference type="Proteomes" id="UP000006727">
    <property type="component" value="Chromosome 18"/>
</dbReference>
<proteinExistence type="predicted"/>
<dbReference type="EMBL" id="ABEU02000018">
    <property type="protein sequence ID" value="PNR34727.1"/>
    <property type="molecule type" value="Genomic_DNA"/>
</dbReference>
<keyword evidence="3" id="KW-1185">Reference proteome</keyword>
<organism evidence="1">
    <name type="scientific">Physcomitrium patens</name>
    <name type="common">Spreading-leaved earth moss</name>
    <name type="synonym">Physcomitrella patens</name>
    <dbReference type="NCBI Taxonomy" id="3218"/>
    <lineage>
        <taxon>Eukaryota</taxon>
        <taxon>Viridiplantae</taxon>
        <taxon>Streptophyta</taxon>
        <taxon>Embryophyta</taxon>
        <taxon>Bryophyta</taxon>
        <taxon>Bryophytina</taxon>
        <taxon>Bryopsida</taxon>
        <taxon>Funariidae</taxon>
        <taxon>Funariales</taxon>
        <taxon>Funariaceae</taxon>
        <taxon>Physcomitrium</taxon>
    </lineage>
</organism>
<feature type="non-terminal residue" evidence="1">
    <location>
        <position position="1"/>
    </location>
</feature>
<gene>
    <name evidence="1" type="ORF">PHYPA_022625</name>
</gene>
<evidence type="ECO:0000313" key="2">
    <source>
        <dbReference type="EnsemblPlants" id="PAC:32983409.CDS.1"/>
    </source>
</evidence>
<protein>
    <submittedName>
        <fullName evidence="1 2">Uncharacterized protein</fullName>
    </submittedName>
</protein>
<dbReference type="AlphaFoldDB" id="A0A2K1IZL9"/>